<reference evidence="2" key="1">
    <citation type="submission" date="2013-12" db="EMBL/GenBank/DDBJ databases">
        <authorList>
            <person name="Aslett M."/>
        </authorList>
    </citation>
    <scope>NUCLEOTIDE SEQUENCE [LARGE SCALE GENOMIC DNA]</scope>
    <source>
        <strain evidence="2">Lindley</strain>
    </source>
</reference>
<organism evidence="2 3">
    <name type="scientific">Globodera pallida</name>
    <name type="common">Potato cyst nematode worm</name>
    <name type="synonym">Heterodera pallida</name>
    <dbReference type="NCBI Taxonomy" id="36090"/>
    <lineage>
        <taxon>Eukaryota</taxon>
        <taxon>Metazoa</taxon>
        <taxon>Ecdysozoa</taxon>
        <taxon>Nematoda</taxon>
        <taxon>Chromadorea</taxon>
        <taxon>Rhabditida</taxon>
        <taxon>Tylenchina</taxon>
        <taxon>Tylenchomorpha</taxon>
        <taxon>Tylenchoidea</taxon>
        <taxon>Heteroderidae</taxon>
        <taxon>Heteroderinae</taxon>
        <taxon>Globodera</taxon>
    </lineage>
</organism>
<feature type="region of interest" description="Disordered" evidence="1">
    <location>
        <begin position="46"/>
        <end position="89"/>
    </location>
</feature>
<feature type="region of interest" description="Disordered" evidence="1">
    <location>
        <begin position="1"/>
        <end position="28"/>
    </location>
</feature>
<feature type="compositionally biased region" description="Polar residues" evidence="1">
    <location>
        <begin position="11"/>
        <end position="25"/>
    </location>
</feature>
<dbReference type="WBParaSite" id="GPLIN_001386700">
    <property type="protein sequence ID" value="GPLIN_001386700"/>
    <property type="gene ID" value="GPLIN_001386700"/>
</dbReference>
<evidence type="ECO:0000313" key="2">
    <source>
        <dbReference type="Proteomes" id="UP000050741"/>
    </source>
</evidence>
<reference evidence="2" key="2">
    <citation type="submission" date="2014-05" db="EMBL/GenBank/DDBJ databases">
        <title>The genome and life-stage specific transcriptomes of Globodera pallida elucidate key aspects of plant parasitism by a cyst nematode.</title>
        <authorList>
            <person name="Cotton J.A."/>
            <person name="Lilley C.J."/>
            <person name="Jones L.M."/>
            <person name="Kikuchi T."/>
            <person name="Reid A.J."/>
            <person name="Thorpe P."/>
            <person name="Tsai I.J."/>
            <person name="Beasley H."/>
            <person name="Blok V."/>
            <person name="Cock P.J.A."/>
            <person name="Van den Akker S.E."/>
            <person name="Holroyd N."/>
            <person name="Hunt M."/>
            <person name="Mantelin S."/>
            <person name="Naghra H."/>
            <person name="Pain A."/>
            <person name="Palomares-Rius J.E."/>
            <person name="Zarowiecki M."/>
            <person name="Berriman M."/>
            <person name="Jones J.T."/>
            <person name="Urwin P.E."/>
        </authorList>
    </citation>
    <scope>NUCLEOTIDE SEQUENCE [LARGE SCALE GENOMIC DNA]</scope>
    <source>
        <strain evidence="2">Lindley</strain>
    </source>
</reference>
<feature type="compositionally biased region" description="Basic and acidic residues" evidence="1">
    <location>
        <begin position="48"/>
        <end position="59"/>
    </location>
</feature>
<evidence type="ECO:0000313" key="3">
    <source>
        <dbReference type="WBParaSite" id="GPLIN_001386700"/>
    </source>
</evidence>
<accession>A0A183CLW1</accession>
<evidence type="ECO:0000256" key="1">
    <source>
        <dbReference type="SAM" id="MobiDB-lite"/>
    </source>
</evidence>
<dbReference type="AlphaFoldDB" id="A0A183CLW1"/>
<dbReference type="Proteomes" id="UP000050741">
    <property type="component" value="Unassembled WGS sequence"/>
</dbReference>
<reference evidence="3" key="3">
    <citation type="submission" date="2016-06" db="UniProtKB">
        <authorList>
            <consortium name="WormBaseParasite"/>
        </authorList>
    </citation>
    <scope>IDENTIFICATION</scope>
</reference>
<proteinExistence type="predicted"/>
<protein>
    <submittedName>
        <fullName evidence="3">Uncharacterized protein</fullName>
    </submittedName>
</protein>
<keyword evidence="2" id="KW-1185">Reference proteome</keyword>
<name>A0A183CLW1_GLOPA</name>
<sequence length="102" mass="11567">MNARFPVESGESLTKNVAMAQQQQQKGRDEMHLPVWVYVIFRKNPSSGHEKVSIKDRPPRPSKLLRSGDGSRQPQKMSPKMSEFRPNPGFASEIAQNCLLFV</sequence>